<dbReference type="AlphaFoldDB" id="A0A2N5Y477"/>
<organism evidence="1 2">
    <name type="scientific">Kineobactrum sediminis</name>
    <dbReference type="NCBI Taxonomy" id="1905677"/>
    <lineage>
        <taxon>Bacteria</taxon>
        <taxon>Pseudomonadati</taxon>
        <taxon>Pseudomonadota</taxon>
        <taxon>Gammaproteobacteria</taxon>
        <taxon>Cellvibrionales</taxon>
        <taxon>Halieaceae</taxon>
        <taxon>Kineobactrum</taxon>
    </lineage>
</organism>
<dbReference type="Proteomes" id="UP000234845">
    <property type="component" value="Unassembled WGS sequence"/>
</dbReference>
<protein>
    <submittedName>
        <fullName evidence="1">Uncharacterized protein</fullName>
    </submittedName>
</protein>
<keyword evidence="2" id="KW-1185">Reference proteome</keyword>
<reference evidence="2" key="1">
    <citation type="submission" date="2017-11" db="EMBL/GenBank/DDBJ databases">
        <title>The draft genome sequence of Chromatocurvus sp. F02.</title>
        <authorList>
            <person name="Du Z.-J."/>
            <person name="Chang Y.-Q."/>
        </authorList>
    </citation>
    <scope>NUCLEOTIDE SEQUENCE [LARGE SCALE GENOMIC DNA]</scope>
    <source>
        <strain evidence="2">F02</strain>
    </source>
</reference>
<accession>A0A2N5Y477</accession>
<name>A0A2N5Y477_9GAMM</name>
<sequence>MNDTEQPLFAEALLVSGDSRSLLTTLPLLIEDDEFDGPGLRMQLPLNPASIYDEFEYQLVLVAGDQRCSAGTVSVTGLTPSIEPDATLAALELVLENLLIEYGVSFGLTSWGQLETAVKEFGTNPEPQVRLASILMAVEAQQGLQRQLEDLTAEERETVAAIIEQLDLIGILQLRAETVVTGLSMFIPRDDGGHKLVRQPMQVPWDGDRLTPLNGGVCTLLPGDKVDITSAADLDKYMRAQADASNSGDSDWRPVLSVLTPLIRGGSGNVAGIVLLVENLVTGFDTYQLPNRFTSMSFDVNPGQRILEDDNTSNKNWQTAVVGASSDEWNLDKNIIDAIGTGISASRWVGSLDEEALSPLLQTASNYLDFTILETLKSQVGDEGCFIVAANSWSGIDITGEQYTKPEVFGESIRLEEDVLFGPTGQVTQKIKIILLDKGISELRVSIRNAGGQFGGKTTARLQLVEVAPIRLTFTPLIYRAETQGDVVVMTLSVTDSQQAATRVPDIAFLSDGASLLFPPEVLSTGENSAVYQLEVLTPVATQSYPVIVEASRVSPLPPAEKRIDRGEIILEETITLLPSQACIILGETLDLTAELDGFNPGTNVEWSVESPAQLGNFQMSGDVRAAQFSSGQTGAFLVQVTASSVVKPGTEIIDTALISVGNCEKVHVWGVHQARASAGAGTSEESYDSVELERLEQAPFPPAQHNLFWSSRTEQLVETLTGTGEKNGQPATASIFTEATLSADADGVVTVRHRVPDIGSECIAPGAESVDQTISCTDAYSYLGGVAVFYLDIDAPKTYQLDIAGSCDLTGEAVGGMALTAYALRLPAGSTTELEHTLPNGPYNVAYDEVSEEDLAATENFLNPFLLQTATTAGNICGSGAGGVWSETVQFSFDGPVVPGTTDLITVTVGVGSTVLMDLSSVNLTDSFFLTDVPNISGGIGFVPNPLSFPVSLEAQGTGKFIGSMDTQMRIELNQVD</sequence>
<gene>
    <name evidence="1" type="ORF">CWI75_07205</name>
</gene>
<dbReference type="EMBL" id="PKLZ01000003">
    <property type="protein sequence ID" value="PLW83194.1"/>
    <property type="molecule type" value="Genomic_DNA"/>
</dbReference>
<evidence type="ECO:0000313" key="1">
    <source>
        <dbReference type="EMBL" id="PLW83194.1"/>
    </source>
</evidence>
<evidence type="ECO:0000313" key="2">
    <source>
        <dbReference type="Proteomes" id="UP000234845"/>
    </source>
</evidence>
<proteinExistence type="predicted"/>
<comment type="caution">
    <text evidence="1">The sequence shown here is derived from an EMBL/GenBank/DDBJ whole genome shotgun (WGS) entry which is preliminary data.</text>
</comment>